<evidence type="ECO:0000313" key="1">
    <source>
        <dbReference type="EMBL" id="SIO37595.1"/>
    </source>
</evidence>
<keyword evidence="2" id="KW-1185">Reference proteome</keyword>
<dbReference type="RefSeq" id="WP_074296074.1">
    <property type="nucleotide sequence ID" value="NZ_FSRU01000001.1"/>
</dbReference>
<gene>
    <name evidence="1" type="ORF">SAMN05444165_2657</name>
</gene>
<name>A0A1N6J013_9BURK</name>
<accession>A0A1N6J013</accession>
<dbReference type="AlphaFoldDB" id="A0A1N6J013"/>
<proteinExistence type="predicted"/>
<organism evidence="1 2">
    <name type="scientific">Paraburkholderia phenazinium</name>
    <dbReference type="NCBI Taxonomy" id="60549"/>
    <lineage>
        <taxon>Bacteria</taxon>
        <taxon>Pseudomonadati</taxon>
        <taxon>Pseudomonadota</taxon>
        <taxon>Betaproteobacteria</taxon>
        <taxon>Burkholderiales</taxon>
        <taxon>Burkholderiaceae</taxon>
        <taxon>Paraburkholderia</taxon>
    </lineage>
</organism>
<dbReference type="OrthoDB" id="9984793at2"/>
<dbReference type="EMBL" id="FSRU01000001">
    <property type="protein sequence ID" value="SIO37595.1"/>
    <property type="molecule type" value="Genomic_DNA"/>
</dbReference>
<dbReference type="Proteomes" id="UP000185151">
    <property type="component" value="Unassembled WGS sequence"/>
</dbReference>
<reference evidence="1 2" key="1">
    <citation type="submission" date="2016-11" db="EMBL/GenBank/DDBJ databases">
        <authorList>
            <person name="Jaros S."/>
            <person name="Januszkiewicz K."/>
            <person name="Wedrychowicz H."/>
        </authorList>
    </citation>
    <scope>NUCLEOTIDE SEQUENCE [LARGE SCALE GENOMIC DNA]</scope>
    <source>
        <strain evidence="1 2">GAS95</strain>
    </source>
</reference>
<sequence length="139" mass="15148">MRTYRITIGFEDPPEGGVNADAVAATLATAFPGSIYQVEQISGNTHTQNALKNRLDLPRDQKIYLSLAHFIQTSPSFDDQMFRLDAHRGVARVELIEPASKSALRSRSYAYETSDDHEIASLEAAIAADFAVGATTSDT</sequence>
<evidence type="ECO:0000313" key="2">
    <source>
        <dbReference type="Proteomes" id="UP000185151"/>
    </source>
</evidence>
<protein>
    <submittedName>
        <fullName evidence="1">Uncharacterized protein</fullName>
    </submittedName>
</protein>